<dbReference type="RefSeq" id="XP_018658134.1">
    <property type="nucleotide sequence ID" value="XM_018808709.1"/>
</dbReference>
<proteinExistence type="predicted"/>
<evidence type="ECO:0000313" key="4">
    <source>
        <dbReference type="Proteomes" id="UP000054821"/>
    </source>
</evidence>
<dbReference type="Gene3D" id="3.30.429.10">
    <property type="entry name" value="Macrophage Migration Inhibitory Factor"/>
    <property type="match status" value="1"/>
</dbReference>
<dbReference type="Proteomes" id="UP000054821">
    <property type="component" value="Unassembled WGS sequence"/>
</dbReference>
<feature type="domain" description="Tautomerase cis-CaaD-like" evidence="1">
    <location>
        <begin position="1"/>
        <end position="151"/>
    </location>
</feature>
<organism evidence="2 5">
    <name type="scientific">Trichoderma gamsii</name>
    <dbReference type="NCBI Taxonomy" id="398673"/>
    <lineage>
        <taxon>Eukaryota</taxon>
        <taxon>Fungi</taxon>
        <taxon>Dikarya</taxon>
        <taxon>Ascomycota</taxon>
        <taxon>Pezizomycotina</taxon>
        <taxon>Sordariomycetes</taxon>
        <taxon>Hypocreomycetidae</taxon>
        <taxon>Hypocreales</taxon>
        <taxon>Hypocreaceae</taxon>
        <taxon>Trichoderma</taxon>
    </lineage>
</organism>
<dbReference type="AlphaFoldDB" id="A0A0W7VFJ3"/>
<dbReference type="EMBL" id="MTYH01000107">
    <property type="protein sequence ID" value="PNP38195.1"/>
    <property type="molecule type" value="Genomic_DNA"/>
</dbReference>
<evidence type="ECO:0000313" key="2">
    <source>
        <dbReference type="EMBL" id="PNP38195.1"/>
    </source>
</evidence>
<name>A0A0W7VFJ3_9HYPO</name>
<reference evidence="2 5" key="2">
    <citation type="submission" date="2017-02" db="EMBL/GenBank/DDBJ databases">
        <title>Genomes of Trichoderma spp. with biocontrol activity.</title>
        <authorList>
            <person name="Gardiner D."/>
            <person name="Kazan K."/>
            <person name="Vos C."/>
            <person name="Harvey P."/>
        </authorList>
    </citation>
    <scope>NUCLEOTIDE SEQUENCE [LARGE SCALE GENOMIC DNA]</scope>
    <source>
        <strain evidence="2 5">A5MH</strain>
    </source>
</reference>
<dbReference type="OrthoDB" id="9981319at2759"/>
<dbReference type="EMBL" id="JPDN02000071">
    <property type="protein sequence ID" value="PON20391.1"/>
    <property type="molecule type" value="Genomic_DNA"/>
</dbReference>
<evidence type="ECO:0000313" key="3">
    <source>
        <dbReference type="EMBL" id="PON20391.1"/>
    </source>
</evidence>
<evidence type="ECO:0000259" key="1">
    <source>
        <dbReference type="Pfam" id="PF14832"/>
    </source>
</evidence>
<reference evidence="3" key="3">
    <citation type="submission" date="2017-08" db="EMBL/GenBank/DDBJ databases">
        <title>Trichoderma gamsii strain T6085, whole genome shotgun sequencing project.</title>
        <authorList>
            <person name="Baroncelli R."/>
        </authorList>
    </citation>
    <scope>NUCLEOTIDE SEQUENCE</scope>
    <source>
        <strain evidence="3">T6085</strain>
    </source>
</reference>
<protein>
    <recommendedName>
        <fullName evidence="1">Tautomerase cis-CaaD-like domain-containing protein</fullName>
    </recommendedName>
</protein>
<dbReference type="Proteomes" id="UP000236546">
    <property type="component" value="Unassembled WGS sequence"/>
</dbReference>
<reference evidence="3 4" key="1">
    <citation type="journal article" date="2016" name="Genome Announc.">
        <title>Draft Whole-Genome Sequence of Trichoderma gamsii T6085, a Promising Biocontrol Agent of Fusarium Head Blight on Wheat.</title>
        <authorList>
            <person name="Baroncelli R."/>
            <person name="Zapparata A."/>
            <person name="Piaggeschi G."/>
            <person name="Sarrocco S."/>
            <person name="Vannacci G."/>
        </authorList>
    </citation>
    <scope>NUCLEOTIDE SEQUENCE [LARGE SCALE GENOMIC DNA]</scope>
    <source>
        <strain evidence="3 4">T6085</strain>
    </source>
</reference>
<keyword evidence="4" id="KW-1185">Reference proteome</keyword>
<evidence type="ECO:0000313" key="5">
    <source>
        <dbReference type="Proteomes" id="UP000236546"/>
    </source>
</evidence>
<dbReference type="Pfam" id="PF14832">
    <property type="entry name" value="Tautomerase_3"/>
    <property type="match status" value="1"/>
</dbReference>
<dbReference type="InterPro" id="IPR028116">
    <property type="entry name" value="Cis-CaaD-like"/>
</dbReference>
<gene>
    <name evidence="3" type="ORF">TGAM01_v210770</name>
    <name evidence="2" type="ORF">TGAMA5MH_09885</name>
</gene>
<comment type="caution">
    <text evidence="2">The sequence shown here is derived from an EMBL/GenBank/DDBJ whole genome shotgun (WGS) entry which is preliminary data.</text>
</comment>
<sequence length="185" mass="21234">MPLYEFCHSLELSRTQKEALVDFVTHLHSRAFLTPTLFVNVQFTRPEAEGDFYVGGKSYGAHSPNRVIAMVRVGPTRPKEKFDQIGMAIQKKWNELVGFPDDPSTLVSAEMRAERRAKKLHVVVFYPMNAAIENGVIIPGPGDEGSWLKDNMAYFKDQAEAYYDDEFRDMLQEVENREDLKKMIQ</sequence>
<accession>A0A0W7VFJ3</accession>
<dbReference type="GeneID" id="29988792"/>
<dbReference type="InterPro" id="IPR014347">
    <property type="entry name" value="Tautomerase/MIF_sf"/>
</dbReference>